<dbReference type="EC" id="1.1.1.262" evidence="6"/>
<reference evidence="6 7" key="1">
    <citation type="journal article" date="2015" name="Antonie Van Leeuwenhoek">
        <title>Oceanobacillus bengalensis sp. nov., a bacterium isolated from seawater of the Bay of Bengal.</title>
        <authorList>
            <person name="Yongchang O."/>
            <person name="Xiang W."/>
            <person name="Wang G."/>
        </authorList>
    </citation>
    <scope>NUCLEOTIDE SEQUENCE [LARGE SCALE GENOMIC DNA]</scope>
    <source>
        <strain evidence="6 7">MCCC 1K00260</strain>
    </source>
</reference>
<evidence type="ECO:0000256" key="5">
    <source>
        <dbReference type="ARBA" id="ARBA00023027"/>
    </source>
</evidence>
<keyword evidence="4 6" id="KW-0560">Oxidoreductase</keyword>
<comment type="similarity">
    <text evidence="2">Belongs to the PdxA family. PdxA2 subfamily.</text>
</comment>
<dbReference type="SUPFAM" id="SSF53659">
    <property type="entry name" value="Isocitrate/Isopropylmalate dehydrogenase-like"/>
    <property type="match status" value="1"/>
</dbReference>
<dbReference type="PANTHER" id="PTHR30004">
    <property type="entry name" value="4-HYDROXYTHREONINE-4-PHOSPHATE DEHYDROGENASE"/>
    <property type="match status" value="1"/>
</dbReference>
<dbReference type="GO" id="GO:0050570">
    <property type="term" value="F:4-hydroxythreonine-4-phosphate dehydrogenase activity"/>
    <property type="evidence" value="ECO:0007669"/>
    <property type="project" value="UniProtKB-EC"/>
</dbReference>
<dbReference type="InterPro" id="IPR005255">
    <property type="entry name" value="PdxA_fam"/>
</dbReference>
<keyword evidence="3" id="KW-0479">Metal-binding</keyword>
<evidence type="ECO:0000313" key="7">
    <source>
        <dbReference type="Proteomes" id="UP000281813"/>
    </source>
</evidence>
<dbReference type="AlphaFoldDB" id="A0A494YZK3"/>
<evidence type="ECO:0000256" key="4">
    <source>
        <dbReference type="ARBA" id="ARBA00023002"/>
    </source>
</evidence>
<evidence type="ECO:0000313" key="6">
    <source>
        <dbReference type="EMBL" id="RKQ15598.1"/>
    </source>
</evidence>
<gene>
    <name evidence="6" type="primary">pdxA</name>
    <name evidence="6" type="ORF">D8M05_10035</name>
</gene>
<dbReference type="GO" id="GO:0051287">
    <property type="term" value="F:NAD binding"/>
    <property type="evidence" value="ECO:0007669"/>
    <property type="project" value="InterPro"/>
</dbReference>
<dbReference type="NCBIfam" id="TIGR00557">
    <property type="entry name" value="pdxA"/>
    <property type="match status" value="1"/>
</dbReference>
<sequence length="332" mass="35703">MTKKPIIGITMGDAAGVGPEIIVKSLQNENLYSQAYPIVIGDAKMLERAADILKVDTTIRKIGMDADFTEVSYGEIACVDLDILPIDLPFGEVSAQAGHAAFEYLRSAIELANNNKIDAICTAPLNKEALHKGGHLYPGHTEILAELTGTKDFSMMLSSPKLKVIHATTHVGLLDAIKMINPERVYNVINLAHQTLSKSGITSPKIGVCGINPHAGENGLFGYGEEEEKIIPAVERAQEEGINVEGPLPADTLFFRAQRGDFDIVVAMYHDQGHGPIKVLGLEAGVNITVGLPIIRTSVDHGTAFDIAGKGIVDERSLLEALRQAIELAPER</sequence>
<organism evidence="6 7">
    <name type="scientific">Oceanobacillus bengalensis</name>
    <dbReference type="NCBI Taxonomy" id="1435466"/>
    <lineage>
        <taxon>Bacteria</taxon>
        <taxon>Bacillati</taxon>
        <taxon>Bacillota</taxon>
        <taxon>Bacilli</taxon>
        <taxon>Bacillales</taxon>
        <taxon>Bacillaceae</taxon>
        <taxon>Oceanobacillus</taxon>
    </lineage>
</organism>
<name>A0A494YZK3_9BACI</name>
<dbReference type="RefSeq" id="WP_121131374.1">
    <property type="nucleotide sequence ID" value="NZ_JBHUFK010000043.1"/>
</dbReference>
<dbReference type="Proteomes" id="UP000281813">
    <property type="component" value="Unassembled WGS sequence"/>
</dbReference>
<comment type="caution">
    <text evidence="6">The sequence shown here is derived from an EMBL/GenBank/DDBJ whole genome shotgun (WGS) entry which is preliminary data.</text>
</comment>
<evidence type="ECO:0000256" key="3">
    <source>
        <dbReference type="ARBA" id="ARBA00022723"/>
    </source>
</evidence>
<dbReference type="PANTHER" id="PTHR30004:SF6">
    <property type="entry name" value="D-THREONATE 4-PHOSPHATE DEHYDROGENASE"/>
    <property type="match status" value="1"/>
</dbReference>
<dbReference type="Gene3D" id="3.40.718.10">
    <property type="entry name" value="Isopropylmalate Dehydrogenase"/>
    <property type="match status" value="1"/>
</dbReference>
<dbReference type="Pfam" id="PF04166">
    <property type="entry name" value="PdxA"/>
    <property type="match status" value="1"/>
</dbReference>
<comment type="cofactor">
    <cofactor evidence="1">
        <name>a divalent metal cation</name>
        <dbReference type="ChEBI" id="CHEBI:60240"/>
    </cofactor>
</comment>
<keyword evidence="5" id="KW-0520">NAD</keyword>
<dbReference type="EMBL" id="RBZO01000013">
    <property type="protein sequence ID" value="RKQ15598.1"/>
    <property type="molecule type" value="Genomic_DNA"/>
</dbReference>
<evidence type="ECO:0000256" key="1">
    <source>
        <dbReference type="ARBA" id="ARBA00001968"/>
    </source>
</evidence>
<proteinExistence type="inferred from homology"/>
<dbReference type="OrthoDB" id="9801783at2"/>
<dbReference type="GO" id="GO:0046872">
    <property type="term" value="F:metal ion binding"/>
    <property type="evidence" value="ECO:0007669"/>
    <property type="project" value="UniProtKB-KW"/>
</dbReference>
<keyword evidence="7" id="KW-1185">Reference proteome</keyword>
<protein>
    <submittedName>
        <fullName evidence="6">4-hydroxythreonine-4-phosphate dehydrogenase PdxA</fullName>
        <ecNumber evidence="6">1.1.1.262</ecNumber>
    </submittedName>
</protein>
<accession>A0A494YZK3</accession>
<evidence type="ECO:0000256" key="2">
    <source>
        <dbReference type="ARBA" id="ARBA00009464"/>
    </source>
</evidence>